<evidence type="ECO:0000313" key="4">
    <source>
        <dbReference type="EMBL" id="PPQ77964.1"/>
    </source>
</evidence>
<dbReference type="STRING" id="181874.A0A409WHF8"/>
<dbReference type="OrthoDB" id="3269932at2759"/>
<feature type="domain" description="Nephrocystin 3-like N-terminal" evidence="3">
    <location>
        <begin position="87"/>
        <end position="239"/>
    </location>
</feature>
<evidence type="ECO:0000313" key="5">
    <source>
        <dbReference type="Proteomes" id="UP000284842"/>
    </source>
</evidence>
<evidence type="ECO:0000259" key="3">
    <source>
        <dbReference type="Pfam" id="PF24883"/>
    </source>
</evidence>
<dbReference type="InParanoid" id="A0A409WHF8"/>
<reference evidence="4 5" key="1">
    <citation type="journal article" date="2018" name="Evol. Lett.">
        <title>Horizontal gene cluster transfer increased hallucinogenic mushroom diversity.</title>
        <authorList>
            <person name="Reynolds H.T."/>
            <person name="Vijayakumar V."/>
            <person name="Gluck-Thaler E."/>
            <person name="Korotkin H.B."/>
            <person name="Matheny P.B."/>
            <person name="Slot J.C."/>
        </authorList>
    </citation>
    <scope>NUCLEOTIDE SEQUENCE [LARGE SCALE GENOMIC DNA]</scope>
    <source>
        <strain evidence="4 5">2629</strain>
    </source>
</reference>
<dbReference type="AlphaFoldDB" id="A0A409WHF8"/>
<dbReference type="EMBL" id="NHTK01005482">
    <property type="protein sequence ID" value="PPQ77964.1"/>
    <property type="molecule type" value="Genomic_DNA"/>
</dbReference>
<dbReference type="Pfam" id="PF24883">
    <property type="entry name" value="NPHP3_N"/>
    <property type="match status" value="1"/>
</dbReference>
<evidence type="ECO:0000256" key="1">
    <source>
        <dbReference type="ARBA" id="ARBA00022737"/>
    </source>
</evidence>
<feature type="compositionally biased region" description="Basic and acidic residues" evidence="2">
    <location>
        <begin position="337"/>
        <end position="351"/>
    </location>
</feature>
<gene>
    <name evidence="4" type="ORF">CVT24_006138</name>
</gene>
<comment type="caution">
    <text evidence="4">The sequence shown here is derived from an EMBL/GenBank/DDBJ whole genome shotgun (WGS) entry which is preliminary data.</text>
</comment>
<accession>A0A409WHF8</accession>
<keyword evidence="5" id="KW-1185">Reference proteome</keyword>
<dbReference type="InterPro" id="IPR056884">
    <property type="entry name" value="NPHP3-like_N"/>
</dbReference>
<organism evidence="4 5">
    <name type="scientific">Panaeolus cyanescens</name>
    <dbReference type="NCBI Taxonomy" id="181874"/>
    <lineage>
        <taxon>Eukaryota</taxon>
        <taxon>Fungi</taxon>
        <taxon>Dikarya</taxon>
        <taxon>Basidiomycota</taxon>
        <taxon>Agaricomycotina</taxon>
        <taxon>Agaricomycetes</taxon>
        <taxon>Agaricomycetidae</taxon>
        <taxon>Agaricales</taxon>
        <taxon>Agaricineae</taxon>
        <taxon>Galeropsidaceae</taxon>
        <taxon>Panaeolus</taxon>
    </lineage>
</organism>
<feature type="compositionally biased region" description="Low complexity" evidence="2">
    <location>
        <begin position="353"/>
        <end position="363"/>
    </location>
</feature>
<evidence type="ECO:0000256" key="2">
    <source>
        <dbReference type="SAM" id="MobiDB-lite"/>
    </source>
</evidence>
<protein>
    <recommendedName>
        <fullName evidence="3">Nephrocystin 3-like N-terminal domain-containing protein</fullName>
    </recommendedName>
</protein>
<keyword evidence="1" id="KW-0677">Repeat</keyword>
<feature type="region of interest" description="Disordered" evidence="2">
    <location>
        <begin position="331"/>
        <end position="363"/>
    </location>
</feature>
<proteinExistence type="predicted"/>
<sequence length="428" mass="47509">MTVSEDSPGVTSMHMLITSSTLNITNCNNHFDNGPSIAKYKLAESAAADAYPFHYPDRQRKCPFSTQIYQDDVPLNVILEWGKHLFPNSPRLMWVKGPTQYNDSHSKLAMALCDIWKPSGQLHAGFFFKRGSPQCGTAKRFAATLAYQLWLSIPNLGRFMEEAINNNPLVLSGRLRDQLRGLILHPIQALLDSGYNLPPGIIVVDALDECEDVQEQVDILEWITYELLSFRIPLGVLITGGNAQIMDRYTGNAAIAQVVELKKHGPDVSAPIDGGRSKALSETGSNAVAELVLPIIYLLINALLRLAKQITHKKGWQSAYPVPNINSNGSASTMFSESEHPGISMDDKPEHGSSAPSCSTSSSRSLYMYSPWLERIGLDAPFALKASFSLSILPGDFWVKEVISIIIIICPLSWEPENESYKKRRWIY</sequence>
<name>A0A409WHF8_9AGAR</name>
<dbReference type="Proteomes" id="UP000284842">
    <property type="component" value="Unassembled WGS sequence"/>
</dbReference>